<dbReference type="SUPFAM" id="SSF56563">
    <property type="entry name" value="Major capsid protein gp5"/>
    <property type="match status" value="1"/>
</dbReference>
<dbReference type="Proteomes" id="UP000042997">
    <property type="component" value="Unassembled WGS sequence"/>
</dbReference>
<evidence type="ECO:0000259" key="2">
    <source>
        <dbReference type="Pfam" id="PF05065"/>
    </source>
</evidence>
<protein>
    <submittedName>
        <fullName evidence="3">Phage major capsid protein, HK97 family</fullName>
    </submittedName>
</protein>
<dbReference type="InterPro" id="IPR024455">
    <property type="entry name" value="Phage_capsid"/>
</dbReference>
<comment type="subcellular location">
    <subcellularLocation>
        <location evidence="1">Virion</location>
    </subcellularLocation>
</comment>
<name>A0A098BVT6_9NOCA</name>
<evidence type="ECO:0000313" key="4">
    <source>
        <dbReference type="Proteomes" id="UP000042997"/>
    </source>
</evidence>
<reference evidence="3 4" key="1">
    <citation type="journal article" date="2014" name="Genome Announc.">
        <title>Draft Genome Sequence of Propane- and Butane-Oxidizing Actinobacterium Rhodococcus ruber IEGM 231.</title>
        <authorList>
            <person name="Ivshina I.B."/>
            <person name="Kuyukina M.S."/>
            <person name="Krivoruchko A.V."/>
            <person name="Barbe V."/>
            <person name="Fischer C."/>
        </authorList>
    </citation>
    <scope>NUCLEOTIDE SEQUENCE [LARGE SCALE GENOMIC DNA]</scope>
</reference>
<evidence type="ECO:0000313" key="3">
    <source>
        <dbReference type="EMBL" id="CDZ92345.1"/>
    </source>
</evidence>
<dbReference type="Pfam" id="PF05065">
    <property type="entry name" value="Phage_capsid"/>
    <property type="match status" value="1"/>
</dbReference>
<proteinExistence type="predicted"/>
<dbReference type="EMBL" id="CCSD01000110">
    <property type="protein sequence ID" value="CDZ92345.1"/>
    <property type="molecule type" value="Genomic_DNA"/>
</dbReference>
<dbReference type="Gene3D" id="3.30.2400.10">
    <property type="entry name" value="Major capsid protein gp5"/>
    <property type="match status" value="1"/>
</dbReference>
<dbReference type="NCBIfam" id="TIGR01554">
    <property type="entry name" value="major_cap_HK97"/>
    <property type="match status" value="1"/>
</dbReference>
<evidence type="ECO:0000256" key="1">
    <source>
        <dbReference type="ARBA" id="ARBA00004328"/>
    </source>
</evidence>
<organism evidence="3 4">
    <name type="scientific">Rhodococcus ruber</name>
    <dbReference type="NCBI Taxonomy" id="1830"/>
    <lineage>
        <taxon>Bacteria</taxon>
        <taxon>Bacillati</taxon>
        <taxon>Actinomycetota</taxon>
        <taxon>Actinomycetes</taxon>
        <taxon>Mycobacteriales</taxon>
        <taxon>Nocardiaceae</taxon>
        <taxon>Rhodococcus</taxon>
    </lineage>
</organism>
<dbReference type="InterPro" id="IPR054612">
    <property type="entry name" value="Phage_capsid-like_C"/>
</dbReference>
<accession>A0A098BVT6</accession>
<feature type="domain" description="Phage capsid-like C-terminal" evidence="2">
    <location>
        <begin position="8"/>
        <end position="274"/>
    </location>
</feature>
<sequence length="277" mass="28451">MLTTTNAGAILTPAQVDELLVKPVLANSVAMNVAKVIRTSESSLRLPVLNADASAAWTPEGTEIAVSDADITEIDVTFSALKGLSVVSNELVADSNPEASGIVGASLARDIAKKLDAAFFGTTVNNGPAGIGSVSGAQAVATGTAFANLDPFHEAIAKAEEVGASVRAFVTSPAVALSLAKLKTGTGSNTHLLGPDPTSPTNRTLAGVPLYVSQFVEANTVWAVPAERTVIGLRQDVSVETDRSAFFSSDRTAIRAVLRAGFGFPHAEAIIKITVTP</sequence>
<gene>
    <name evidence="3" type="ORF">RHRU231_940003</name>
</gene>
<dbReference type="Gene3D" id="3.30.2320.10">
    <property type="entry name" value="hypothetical protein PF0899 domain"/>
    <property type="match status" value="1"/>
</dbReference>
<dbReference type="AlphaFoldDB" id="A0A098BVT6"/>